<evidence type="ECO:0000256" key="5">
    <source>
        <dbReference type="ARBA" id="ARBA00022692"/>
    </source>
</evidence>
<dbReference type="Pfam" id="PF00528">
    <property type="entry name" value="BPD_transp_1"/>
    <property type="match status" value="1"/>
</dbReference>
<dbReference type="PANTHER" id="PTHR30614:SF20">
    <property type="entry name" value="GLUTAMINE TRANSPORT SYSTEM PERMEASE PROTEIN GLNP"/>
    <property type="match status" value="1"/>
</dbReference>
<evidence type="ECO:0000256" key="9">
    <source>
        <dbReference type="RuleBase" id="RU363032"/>
    </source>
</evidence>
<dbReference type="CDD" id="cd06261">
    <property type="entry name" value="TM_PBP2"/>
    <property type="match status" value="1"/>
</dbReference>
<comment type="similarity">
    <text evidence="2">Belongs to the binding-protein-dependent transport system permease family. HisMQ subfamily.</text>
</comment>
<name>A0AAN2PE16_9BACI</name>
<evidence type="ECO:0000259" key="10">
    <source>
        <dbReference type="PROSITE" id="PS50928"/>
    </source>
</evidence>
<evidence type="ECO:0000313" key="11">
    <source>
        <dbReference type="EMBL" id="CEG30724.1"/>
    </source>
</evidence>
<protein>
    <submittedName>
        <fullName evidence="11">Glutamine ABC transporter permease</fullName>
    </submittedName>
</protein>
<evidence type="ECO:0000256" key="4">
    <source>
        <dbReference type="ARBA" id="ARBA00022475"/>
    </source>
</evidence>
<dbReference type="Proteomes" id="UP000182110">
    <property type="component" value="Unassembled WGS sequence"/>
</dbReference>
<evidence type="ECO:0000256" key="2">
    <source>
        <dbReference type="ARBA" id="ARBA00010072"/>
    </source>
</evidence>
<keyword evidence="12" id="KW-1185">Reference proteome</keyword>
<sequence length="225" mass="24862">MRAFFFKGVKEMDIIVAALPLLLKGLQVTLYIFVIAIILGFLIGLLVALLRLAPIKILNWIAKVYVDAIRGTPFIVQLFFIYFGVNSLNLISLDSTTAGIITVAINAGAYFAEIIRAGIQSIDKGQTEAARSIGFTGAQTMRYVVLPQAFRRMLPTITNQSIISLKDTSLLSVIGIADLTQQGQIQASATFEAFKIWLAVGVIYFIIIYLLTLIANFIERRVQVR</sequence>
<dbReference type="PROSITE" id="PS50928">
    <property type="entry name" value="ABC_TM1"/>
    <property type="match status" value="1"/>
</dbReference>
<dbReference type="InterPro" id="IPR000515">
    <property type="entry name" value="MetI-like"/>
</dbReference>
<keyword evidence="8 9" id="KW-0472">Membrane</keyword>
<dbReference type="GO" id="GO:0022857">
    <property type="term" value="F:transmembrane transporter activity"/>
    <property type="evidence" value="ECO:0007669"/>
    <property type="project" value="InterPro"/>
</dbReference>
<evidence type="ECO:0000256" key="8">
    <source>
        <dbReference type="ARBA" id="ARBA00023136"/>
    </source>
</evidence>
<evidence type="ECO:0000256" key="1">
    <source>
        <dbReference type="ARBA" id="ARBA00004651"/>
    </source>
</evidence>
<keyword evidence="7 9" id="KW-1133">Transmembrane helix</keyword>
<keyword evidence="4" id="KW-1003">Cell membrane</keyword>
<feature type="transmembrane region" description="Helical" evidence="9">
    <location>
        <begin position="196"/>
        <end position="218"/>
    </location>
</feature>
<keyword evidence="6" id="KW-0029">Amino-acid transport</keyword>
<proteinExistence type="inferred from homology"/>
<dbReference type="FunFam" id="1.10.3720.10:FF:000033">
    <property type="entry name" value="Polar amino acid ABC transporter permease"/>
    <property type="match status" value="1"/>
</dbReference>
<dbReference type="GO" id="GO:0006865">
    <property type="term" value="P:amino acid transport"/>
    <property type="evidence" value="ECO:0007669"/>
    <property type="project" value="UniProtKB-KW"/>
</dbReference>
<dbReference type="AlphaFoldDB" id="A0AAN2PE16"/>
<feature type="transmembrane region" description="Helical" evidence="9">
    <location>
        <begin position="30"/>
        <end position="52"/>
    </location>
</feature>
<evidence type="ECO:0000313" key="12">
    <source>
        <dbReference type="Proteomes" id="UP000182110"/>
    </source>
</evidence>
<keyword evidence="5 9" id="KW-0812">Transmembrane</keyword>
<dbReference type="EMBL" id="CCXW01000001">
    <property type="protein sequence ID" value="CEG30724.1"/>
    <property type="molecule type" value="Genomic_DNA"/>
</dbReference>
<dbReference type="PANTHER" id="PTHR30614">
    <property type="entry name" value="MEMBRANE COMPONENT OF AMINO ACID ABC TRANSPORTER"/>
    <property type="match status" value="1"/>
</dbReference>
<dbReference type="NCBIfam" id="TIGR01726">
    <property type="entry name" value="HEQRo_perm_3TM"/>
    <property type="match status" value="1"/>
</dbReference>
<evidence type="ECO:0000256" key="3">
    <source>
        <dbReference type="ARBA" id="ARBA00022448"/>
    </source>
</evidence>
<dbReference type="InterPro" id="IPR010065">
    <property type="entry name" value="AA_ABC_transptr_permease_3TM"/>
</dbReference>
<evidence type="ECO:0000256" key="7">
    <source>
        <dbReference type="ARBA" id="ARBA00022989"/>
    </source>
</evidence>
<gene>
    <name evidence="11" type="ORF">BN1180_00839</name>
</gene>
<feature type="domain" description="ABC transmembrane type-1" evidence="10">
    <location>
        <begin position="26"/>
        <end position="215"/>
    </location>
</feature>
<dbReference type="SUPFAM" id="SSF161098">
    <property type="entry name" value="MetI-like"/>
    <property type="match status" value="1"/>
</dbReference>
<dbReference type="InterPro" id="IPR035906">
    <property type="entry name" value="MetI-like_sf"/>
</dbReference>
<comment type="caution">
    <text evidence="11">The sequence shown here is derived from an EMBL/GenBank/DDBJ whole genome shotgun (WGS) entry which is preliminary data.</text>
</comment>
<dbReference type="InterPro" id="IPR043429">
    <property type="entry name" value="ArtM/GltK/GlnP/TcyL/YhdX-like"/>
</dbReference>
<dbReference type="GO" id="GO:0043190">
    <property type="term" value="C:ATP-binding cassette (ABC) transporter complex"/>
    <property type="evidence" value="ECO:0007669"/>
    <property type="project" value="InterPro"/>
</dbReference>
<accession>A0AAN2PE16</accession>
<feature type="transmembrane region" description="Helical" evidence="9">
    <location>
        <begin position="64"/>
        <end position="85"/>
    </location>
</feature>
<keyword evidence="3 9" id="KW-0813">Transport</keyword>
<dbReference type="Gene3D" id="1.10.3720.10">
    <property type="entry name" value="MetI-like"/>
    <property type="match status" value="1"/>
</dbReference>
<comment type="subcellular location">
    <subcellularLocation>
        <location evidence="1 9">Cell membrane</location>
        <topology evidence="1 9">Multi-pass membrane protein</topology>
    </subcellularLocation>
</comment>
<evidence type="ECO:0000256" key="6">
    <source>
        <dbReference type="ARBA" id="ARBA00022970"/>
    </source>
</evidence>
<reference evidence="11 12" key="1">
    <citation type="journal article" date="2014" name="Genome Announc.">
        <title>Genome Sequence of Bacillus simplex Strain P558, Isolated from a Human Fecal Sample.</title>
        <authorList>
            <person name="Croce O."/>
            <person name="Hugon P."/>
            <person name="Lagier J.C."/>
            <person name="Bibi F."/>
            <person name="Robert C."/>
            <person name="Azhar E.I."/>
            <person name="Raoult D."/>
            <person name="Fournier P.E."/>
        </authorList>
    </citation>
    <scope>NUCLEOTIDE SEQUENCE [LARGE SCALE GENOMIC DNA]</scope>
    <source>
        <strain evidence="11 12">P558</strain>
    </source>
</reference>
<organism evidence="11 12">
    <name type="scientific">Peribacillus simplex</name>
    <dbReference type="NCBI Taxonomy" id="1478"/>
    <lineage>
        <taxon>Bacteria</taxon>
        <taxon>Bacillati</taxon>
        <taxon>Bacillota</taxon>
        <taxon>Bacilli</taxon>
        <taxon>Bacillales</taxon>
        <taxon>Bacillaceae</taxon>
        <taxon>Peribacillus</taxon>
    </lineage>
</organism>